<dbReference type="InterPro" id="IPR038990">
    <property type="entry name" value="LBH_dom"/>
</dbReference>
<dbReference type="Proteomes" id="UP000550707">
    <property type="component" value="Unassembled WGS sequence"/>
</dbReference>
<dbReference type="FunCoup" id="A0A7J8ES35">
    <property type="interactions" value="3257"/>
</dbReference>
<evidence type="ECO:0000259" key="4">
    <source>
        <dbReference type="Pfam" id="PF15317"/>
    </source>
</evidence>
<feature type="region of interest" description="Disordered" evidence="1">
    <location>
        <begin position="1"/>
        <end position="30"/>
    </location>
</feature>
<dbReference type="Pfam" id="PF15317">
    <property type="entry name" value="Lbh"/>
    <property type="match status" value="1"/>
</dbReference>
<dbReference type="GO" id="GO:0034472">
    <property type="term" value="P:snRNA 3'-end processing"/>
    <property type="evidence" value="ECO:0007669"/>
    <property type="project" value="TreeGrafter"/>
</dbReference>
<dbReference type="Pfam" id="PF14837">
    <property type="entry name" value="INTS5_N"/>
    <property type="match status" value="1"/>
</dbReference>
<dbReference type="GO" id="GO:0032039">
    <property type="term" value="C:integrator complex"/>
    <property type="evidence" value="ECO:0007669"/>
    <property type="project" value="InterPro"/>
</dbReference>
<gene>
    <name evidence="5" type="ORF">HJG59_007575</name>
</gene>
<evidence type="ECO:0000259" key="2">
    <source>
        <dbReference type="Pfam" id="PF14837"/>
    </source>
</evidence>
<feature type="region of interest" description="Disordered" evidence="1">
    <location>
        <begin position="487"/>
        <end position="507"/>
    </location>
</feature>
<dbReference type="EMBL" id="JACASF010000013">
    <property type="protein sequence ID" value="KAF6437852.1"/>
    <property type="molecule type" value="Genomic_DNA"/>
</dbReference>
<dbReference type="Pfam" id="PF14838">
    <property type="entry name" value="INTS5_C"/>
    <property type="match status" value="1"/>
</dbReference>
<dbReference type="AlphaFoldDB" id="A0A7J8ES35"/>
<dbReference type="PANTHER" id="PTHR31697:SF2">
    <property type="entry name" value="INTEGRATOR COMPLEX SUBUNIT 5"/>
    <property type="match status" value="1"/>
</dbReference>
<dbReference type="InterPro" id="IPR029444">
    <property type="entry name" value="INTS5_C"/>
</dbReference>
<reference evidence="5 6" key="1">
    <citation type="journal article" date="2020" name="Nature">
        <title>Six reference-quality genomes reveal evolution of bat adaptations.</title>
        <authorList>
            <person name="Jebb D."/>
            <person name="Huang Z."/>
            <person name="Pippel M."/>
            <person name="Hughes G.M."/>
            <person name="Lavrichenko K."/>
            <person name="Devanna P."/>
            <person name="Winkler S."/>
            <person name="Jermiin L.S."/>
            <person name="Skirmuntt E.C."/>
            <person name="Katzourakis A."/>
            <person name="Burkitt-Gray L."/>
            <person name="Ray D.A."/>
            <person name="Sullivan K.A.M."/>
            <person name="Roscito J.G."/>
            <person name="Kirilenko B.M."/>
            <person name="Davalos L.M."/>
            <person name="Corthals A.P."/>
            <person name="Power M.L."/>
            <person name="Jones G."/>
            <person name="Ransome R.D."/>
            <person name="Dechmann D.K.N."/>
            <person name="Locatelli A.G."/>
            <person name="Puechmaille S.J."/>
            <person name="Fedrigo O."/>
            <person name="Jarvis E.D."/>
            <person name="Hiller M."/>
            <person name="Vernes S.C."/>
            <person name="Myers E.W."/>
            <person name="Teeling E.C."/>
        </authorList>
    </citation>
    <scope>NUCLEOTIDE SEQUENCE [LARGE SCALE GENOMIC DNA]</scope>
    <source>
        <strain evidence="5">MMolMol1</strain>
        <tissue evidence="5">Muscle</tissue>
    </source>
</reference>
<name>A0A7J8ES35_MOLMO</name>
<dbReference type="InParanoid" id="A0A7J8ES35"/>
<feature type="domain" description="LBH" evidence="4">
    <location>
        <begin position="1"/>
        <end position="101"/>
    </location>
</feature>
<protein>
    <submittedName>
        <fullName evidence="5">LBH domain containing 1</fullName>
    </submittedName>
</protein>
<evidence type="ECO:0000313" key="5">
    <source>
        <dbReference type="EMBL" id="KAF6437852.1"/>
    </source>
</evidence>
<accession>A0A7J8ES35</accession>
<feature type="region of interest" description="Disordered" evidence="1">
    <location>
        <begin position="177"/>
        <end position="215"/>
    </location>
</feature>
<evidence type="ECO:0000313" key="6">
    <source>
        <dbReference type="Proteomes" id="UP000550707"/>
    </source>
</evidence>
<dbReference type="InterPro" id="IPR029445">
    <property type="entry name" value="INTS5_N"/>
</dbReference>
<organism evidence="5 6">
    <name type="scientific">Molossus molossus</name>
    <name type="common">Pallas' mastiff bat</name>
    <name type="synonym">Vespertilio molossus</name>
    <dbReference type="NCBI Taxonomy" id="27622"/>
    <lineage>
        <taxon>Eukaryota</taxon>
        <taxon>Metazoa</taxon>
        <taxon>Chordata</taxon>
        <taxon>Craniata</taxon>
        <taxon>Vertebrata</taxon>
        <taxon>Euteleostomi</taxon>
        <taxon>Mammalia</taxon>
        <taxon>Eutheria</taxon>
        <taxon>Laurasiatheria</taxon>
        <taxon>Chiroptera</taxon>
        <taxon>Yangochiroptera</taxon>
        <taxon>Molossidae</taxon>
        <taxon>Molossus</taxon>
    </lineage>
</organism>
<keyword evidence="6" id="KW-1185">Reference proteome</keyword>
<evidence type="ECO:0000256" key="1">
    <source>
        <dbReference type="SAM" id="MobiDB-lite"/>
    </source>
</evidence>
<feature type="domain" description="Integrator complex subunit 5 C-terminal" evidence="3">
    <location>
        <begin position="515"/>
        <end position="1224"/>
    </location>
</feature>
<feature type="domain" description="Integrator complex subunit 5 N-terminal" evidence="2">
    <location>
        <begin position="254"/>
        <end position="476"/>
    </location>
</feature>
<dbReference type="PANTHER" id="PTHR31697">
    <property type="entry name" value="INTEGRATOR COMPLEX SUBUNIT 5"/>
    <property type="match status" value="1"/>
</dbReference>
<evidence type="ECO:0000259" key="3">
    <source>
        <dbReference type="Pfam" id="PF14838"/>
    </source>
</evidence>
<sequence length="1244" mass="134181">MDLVPGNKDGPWPRDNPVSFQHPESPRLTNPLWKDREEIDRVEGHQDIHVVSQKTHLPSIVVEASKVSEESGELRWPHEDLLLLTDDEEEEAQVFFRDQSEEPGWTWSPMEPRSPLRTFNPELSWGQEQVQQDASWIPENTECQEALNPCPLWDPTSFRVCQSHFVEYHLLPPRSVEGAEEETVQATEGVEPGAATEAPGGRGRDRRRAHHAAPPQEARVQCTCQHYSVWEEVQKTPAADPACPERESGHGSAQELSQEIKAFLTGVDPILGHQLSAREHARCGLLLLRSLPPARAAVLDHLRGVFDESVRAHLAALDESPMAGPPHLHPPAPSHVPTGGPGLEDVVQEVQQVLSEFIRANPKAWAPVISAWSIDLMGQLSSTYSGQHQRVPHATGSLNELLQLWMGCRATRTLMDIYVQCLSALIGSCPDACVDALLDTSVQHSPHFDWVVAHIGSSFPGTIISRVLSCGLKDFCVHGGAGGGAGGSGGSSSQIPSTDPFPGSPAIPGEKRVPKIASVVGILGHLASRHGDSIRRELLRMFHDSLAGCTGGRSGDPSLQATVPFLLQLAVMSPALLGTVSGELVDCLKPPAVLSQLQQHLQGFPREELDNMLNLAVHLVSQASGAGAYRLLQFLVDTAMPASVITTQGLAVPDTVREACDRLIQLLLLHLQKLVHHRGGSPGEGVLGPPPPPRPVPFLDALRNHVGELCGETLRLERKRFLWQHQLLGLLSVYTRPSCGPEALGHLLSRARSPEELSLATQLYAGLVVSLSGLLPLAFRSCLARVHAGTLQPPFTARFLRNLALLVGWEQQGGEGPAALGARFGESASAHLSDLAPLLLHPEEEVGEAAASLLAICPFPPEALSPSQLLGLVRAGVHRFFASLRLHGPPGVASASQLLTRLSQTSPAGLKAVLQLLVEGALHRGNTELFGGEADGDNETLSVVSASLASASLLDTNRRHTAAVPGPGGIWSVFHAGIIGRGLKPPRFVQSRNQQEVIYNTQSLLSLLVHCCSAPGSTECGDCWGAPTLSPEAAKAVAVTLVESVCPDAAGAELAWPPEEHARATVERDLRIGRRFREQPLLFELLKLVAAAPPALCYCSVLLRGLLAALLSHWEASRHPDTAHSPWHLEASCTLVAVMAEGSLLPPALGNMHEVFSQLAPFEVRLLLLSVWGFLREHGPLPQKFIFQSERGRFIRDFSREGGGEGGPHLAVLHSVLHRNIDRLGLFSGRFQAASPSTLLRQGT</sequence>
<proteinExistence type="predicted"/>
<dbReference type="InterPro" id="IPR040316">
    <property type="entry name" value="INTS5"/>
</dbReference>
<comment type="caution">
    <text evidence="5">The sequence shown here is derived from an EMBL/GenBank/DDBJ whole genome shotgun (WGS) entry which is preliminary data.</text>
</comment>